<sequence length="207" mass="22619">MRLLPLVAGSLLTTLAFSLHAHNHDHHGHNGHDHDHAHEHGDSLGAHQHGVANLNLVLEGSALAIELESPADNLVGFEYLPSTDADKAKVREAMASLRQADALFQFPAAAGCSLDQVELQSPLFSAVEHSHKHDHGHAHTHKHDHDNAHNDIEAHYHFTCTNVAALNQIELKLFESFPRTEKLLLQAITPAGQQGGELSPAQNLIRF</sequence>
<dbReference type="InterPro" id="IPR021253">
    <property type="entry name" value="ZrgA-like"/>
</dbReference>
<evidence type="ECO:0000256" key="2">
    <source>
        <dbReference type="SAM" id="SignalP"/>
    </source>
</evidence>
<accession>A0A396RTI9</accession>
<feature type="compositionally biased region" description="Basic and acidic residues" evidence="1">
    <location>
        <begin position="28"/>
        <end position="42"/>
    </location>
</feature>
<feature type="region of interest" description="Disordered" evidence="1">
    <location>
        <begin position="25"/>
        <end position="46"/>
    </location>
</feature>
<organism evidence="3 4">
    <name type="scientific">Pseudomonas jilinensis</name>
    <dbReference type="NCBI Taxonomy" id="2078689"/>
    <lineage>
        <taxon>Bacteria</taxon>
        <taxon>Pseudomonadati</taxon>
        <taxon>Pseudomonadota</taxon>
        <taxon>Gammaproteobacteria</taxon>
        <taxon>Pseudomonadales</taxon>
        <taxon>Pseudomonadaceae</taxon>
        <taxon>Pseudomonas</taxon>
    </lineage>
</organism>
<reference evidence="3 4" key="1">
    <citation type="submission" date="2018-06" db="EMBL/GenBank/DDBJ databases">
        <title>Pseudomonas jilinensis sp. nov., isolated from the production water of Jilin Oilfield in China.</title>
        <authorList>
            <person name="Wang J."/>
        </authorList>
    </citation>
    <scope>NUCLEOTIDE SEQUENCE [LARGE SCALE GENOMIC DNA]</scope>
    <source>
        <strain evidence="3 4">JS15-10A1</strain>
    </source>
</reference>
<comment type="caution">
    <text evidence="3">The sequence shown here is derived from an EMBL/GenBank/DDBJ whole genome shotgun (WGS) entry which is preliminary data.</text>
</comment>
<evidence type="ECO:0000313" key="3">
    <source>
        <dbReference type="EMBL" id="RHW19947.1"/>
    </source>
</evidence>
<dbReference type="EMBL" id="QJSA01000016">
    <property type="protein sequence ID" value="RHW19947.1"/>
    <property type="molecule type" value="Genomic_DNA"/>
</dbReference>
<protein>
    <submittedName>
        <fullName evidence="3">DUF2796 domain-containing protein</fullName>
    </submittedName>
</protein>
<dbReference type="OrthoDB" id="7346546at2"/>
<keyword evidence="4" id="KW-1185">Reference proteome</keyword>
<keyword evidence="2" id="KW-0732">Signal</keyword>
<dbReference type="Proteomes" id="UP000265745">
    <property type="component" value="Unassembled WGS sequence"/>
</dbReference>
<gene>
    <name evidence="3" type="ORF">C2846_16105</name>
</gene>
<dbReference type="RefSeq" id="WP_119701944.1">
    <property type="nucleotide sequence ID" value="NZ_QJSA01000016.1"/>
</dbReference>
<dbReference type="Pfam" id="PF10986">
    <property type="entry name" value="ZrgA"/>
    <property type="match status" value="1"/>
</dbReference>
<name>A0A396RTI9_9PSED</name>
<dbReference type="AlphaFoldDB" id="A0A396RTI9"/>
<evidence type="ECO:0000256" key="1">
    <source>
        <dbReference type="SAM" id="MobiDB-lite"/>
    </source>
</evidence>
<proteinExistence type="predicted"/>
<feature type="chain" id="PRO_5017449925" evidence="2">
    <location>
        <begin position="22"/>
        <end position="207"/>
    </location>
</feature>
<feature type="signal peptide" evidence="2">
    <location>
        <begin position="1"/>
        <end position="21"/>
    </location>
</feature>
<evidence type="ECO:0000313" key="4">
    <source>
        <dbReference type="Proteomes" id="UP000265745"/>
    </source>
</evidence>